<dbReference type="Pfam" id="PF01040">
    <property type="entry name" value="UbiA"/>
    <property type="match status" value="1"/>
</dbReference>
<dbReference type="OrthoDB" id="9814417at2"/>
<keyword evidence="5 10" id="KW-0812">Transmembrane</keyword>
<comment type="subcellular location">
    <subcellularLocation>
        <location evidence="1 10">Cell membrane</location>
        <topology evidence="1 10">Multi-pass membrane protein</topology>
    </subcellularLocation>
</comment>
<evidence type="ECO:0000256" key="4">
    <source>
        <dbReference type="ARBA" id="ARBA00022679"/>
    </source>
</evidence>
<evidence type="ECO:0000256" key="9">
    <source>
        <dbReference type="ARBA" id="ARBA00047690"/>
    </source>
</evidence>
<dbReference type="UniPathway" id="UPA00834">
    <property type="reaction ID" value="UER00712"/>
</dbReference>
<keyword evidence="7 10" id="KW-0350">Heme biosynthesis</keyword>
<organism evidence="11 12">
    <name type="scientific">Pseudoalteromonas aurantia</name>
    <dbReference type="NCBI Taxonomy" id="43654"/>
    <lineage>
        <taxon>Bacteria</taxon>
        <taxon>Pseudomonadati</taxon>
        <taxon>Pseudomonadota</taxon>
        <taxon>Gammaproteobacteria</taxon>
        <taxon>Alteromonadales</taxon>
        <taxon>Pseudoalteromonadaceae</taxon>
        <taxon>Pseudoalteromonas</taxon>
    </lineage>
</organism>
<sequence>MFKEFLVLTKPGIIMGNLIATVAGYFLAAQGDFQLVTFLAVCIGTSGVIASGCVFNNVIDQDIDKLMQRTQNRALVKKVITSNGALLYAMILGVIGFGTLGYFTTEMAVLFAVIGFAVYVGLYSLHYKRKSVYGTLIGSISGACPPVIGYCAVTAQFDVGALVILLTFCLWQIPHSYAIAIYRFEDYKAANIPVLPLVNGIESARKHMVAYIVAFTLMALALFVFNYVGTLYAVSTLLIGTVWLAITIVDFGRYEQHIWAKRVFVVSILAITSLSVFMSLDFVSLAPQTLLTVR</sequence>
<dbReference type="FunFam" id="1.10.357.140:FF:000001">
    <property type="entry name" value="Protoheme IX farnesyltransferase"/>
    <property type="match status" value="1"/>
</dbReference>
<dbReference type="Gene3D" id="1.10.357.140">
    <property type="entry name" value="UbiA prenyltransferase"/>
    <property type="match status" value="1"/>
</dbReference>
<dbReference type="HAMAP" id="MF_00154">
    <property type="entry name" value="CyoE_CtaB"/>
    <property type="match status" value="1"/>
</dbReference>
<evidence type="ECO:0000256" key="3">
    <source>
        <dbReference type="ARBA" id="ARBA00022519"/>
    </source>
</evidence>
<dbReference type="CDD" id="cd13957">
    <property type="entry name" value="PT_UbiA_Cox10"/>
    <property type="match status" value="1"/>
</dbReference>
<dbReference type="GO" id="GO:0048034">
    <property type="term" value="P:heme O biosynthetic process"/>
    <property type="evidence" value="ECO:0007669"/>
    <property type="project" value="UniProtKB-UniRule"/>
</dbReference>
<evidence type="ECO:0000256" key="7">
    <source>
        <dbReference type="ARBA" id="ARBA00023133"/>
    </source>
</evidence>
<protein>
    <recommendedName>
        <fullName evidence="10">Protoheme IX farnesyltransferase</fullName>
        <ecNumber evidence="10">2.5.1.141</ecNumber>
    </recommendedName>
    <alternativeName>
        <fullName evidence="10">Heme B farnesyltransferase</fullName>
    </alternativeName>
    <alternativeName>
        <fullName evidence="10">Heme O synthase</fullName>
    </alternativeName>
</protein>
<dbReference type="EC" id="2.5.1.141" evidence="10"/>
<evidence type="ECO:0000256" key="1">
    <source>
        <dbReference type="ARBA" id="ARBA00004651"/>
    </source>
</evidence>
<feature type="transmembrane region" description="Helical" evidence="10">
    <location>
        <begin position="35"/>
        <end position="59"/>
    </location>
</feature>
<reference evidence="11 12" key="1">
    <citation type="submission" date="2018-01" db="EMBL/GenBank/DDBJ databases">
        <authorList>
            <person name="Paulsen S."/>
            <person name="Gram L.K."/>
        </authorList>
    </citation>
    <scope>NUCLEOTIDE SEQUENCE [LARGE SCALE GENOMIC DNA]</scope>
    <source>
        <strain evidence="11 12">S3790</strain>
    </source>
</reference>
<feature type="transmembrane region" description="Helical" evidence="10">
    <location>
        <begin position="263"/>
        <end position="286"/>
    </location>
</feature>
<reference evidence="12" key="2">
    <citation type="submission" date="2019-06" db="EMBL/GenBank/DDBJ databases">
        <title>Co-occurence of chitin degradation, pigmentation and bioactivity in marine Pseudoalteromonas.</title>
        <authorList>
            <person name="Sonnenschein E.C."/>
            <person name="Bech P.K."/>
        </authorList>
    </citation>
    <scope>NUCLEOTIDE SEQUENCE [LARGE SCALE GENOMIC DNA]</scope>
    <source>
        <strain evidence="12">S3790</strain>
    </source>
</reference>
<dbReference type="EMBL" id="PNBX01000039">
    <property type="protein sequence ID" value="TMO68345.1"/>
    <property type="molecule type" value="Genomic_DNA"/>
</dbReference>
<evidence type="ECO:0000313" key="11">
    <source>
        <dbReference type="EMBL" id="TMO68345.1"/>
    </source>
</evidence>
<dbReference type="NCBIfam" id="NF003348">
    <property type="entry name" value="PRK04375.1-1"/>
    <property type="match status" value="1"/>
</dbReference>
<feature type="transmembrane region" description="Helical" evidence="10">
    <location>
        <begin position="108"/>
        <end position="125"/>
    </location>
</feature>
<dbReference type="InterPro" id="IPR044878">
    <property type="entry name" value="UbiA_sf"/>
</dbReference>
<dbReference type="PANTHER" id="PTHR43448:SF2">
    <property type="entry name" value="PROTOHEME IX FARNESYLTRANSFERASE, MITOCHONDRIAL"/>
    <property type="match status" value="1"/>
</dbReference>
<keyword evidence="6 10" id="KW-1133">Transmembrane helix</keyword>
<keyword evidence="8 10" id="KW-0472">Membrane</keyword>
<feature type="transmembrane region" description="Helical" evidence="10">
    <location>
        <begin position="161"/>
        <end position="182"/>
    </location>
</feature>
<dbReference type="NCBIfam" id="TIGR01473">
    <property type="entry name" value="cyoE_ctaB"/>
    <property type="match status" value="1"/>
</dbReference>
<dbReference type="InterPro" id="IPR030470">
    <property type="entry name" value="UbiA_prenylTrfase_CS"/>
</dbReference>
<evidence type="ECO:0000256" key="6">
    <source>
        <dbReference type="ARBA" id="ARBA00022989"/>
    </source>
</evidence>
<feature type="transmembrane region" description="Helical" evidence="10">
    <location>
        <begin position="12"/>
        <end position="29"/>
    </location>
</feature>
<comment type="function">
    <text evidence="10">Converts heme B (protoheme IX) to heme O by substitution of the vinyl group on carbon 2 of heme B porphyrin ring with a hydroxyethyl farnesyl side group.</text>
</comment>
<evidence type="ECO:0000256" key="5">
    <source>
        <dbReference type="ARBA" id="ARBA00022692"/>
    </source>
</evidence>
<comment type="similarity">
    <text evidence="10">Belongs to the UbiA prenyltransferase family. Protoheme IX farnesyltransferase subfamily.</text>
</comment>
<dbReference type="InterPro" id="IPR000537">
    <property type="entry name" value="UbiA_prenyltransferase"/>
</dbReference>
<feature type="transmembrane region" description="Helical" evidence="10">
    <location>
        <begin position="208"/>
        <end position="225"/>
    </location>
</feature>
<comment type="caution">
    <text evidence="11">The sequence shown here is derived from an EMBL/GenBank/DDBJ whole genome shotgun (WGS) entry which is preliminary data.</text>
</comment>
<comment type="miscellaneous">
    <text evidence="10">Carbon 2 of the heme B porphyrin ring is defined according to the Fischer nomenclature.</text>
</comment>
<dbReference type="PANTHER" id="PTHR43448">
    <property type="entry name" value="PROTOHEME IX FARNESYLTRANSFERASE, MITOCHONDRIAL"/>
    <property type="match status" value="1"/>
</dbReference>
<dbReference type="GO" id="GO:0005886">
    <property type="term" value="C:plasma membrane"/>
    <property type="evidence" value="ECO:0007669"/>
    <property type="project" value="UniProtKB-SubCell"/>
</dbReference>
<accession>A0A5S3V9F1</accession>
<dbReference type="Proteomes" id="UP000307217">
    <property type="component" value="Unassembled WGS sequence"/>
</dbReference>
<gene>
    <name evidence="10" type="primary">cyoE</name>
    <name evidence="11" type="ORF">CWC19_09760</name>
</gene>
<evidence type="ECO:0000256" key="8">
    <source>
        <dbReference type="ARBA" id="ARBA00023136"/>
    </source>
</evidence>
<keyword evidence="4 10" id="KW-0808">Transferase</keyword>
<evidence type="ECO:0000313" key="12">
    <source>
        <dbReference type="Proteomes" id="UP000307217"/>
    </source>
</evidence>
<proteinExistence type="inferred from homology"/>
<comment type="catalytic activity">
    <reaction evidence="9 10">
        <text>heme b + (2E,6E)-farnesyl diphosphate + H2O = Fe(II)-heme o + diphosphate</text>
        <dbReference type="Rhea" id="RHEA:28070"/>
        <dbReference type="ChEBI" id="CHEBI:15377"/>
        <dbReference type="ChEBI" id="CHEBI:33019"/>
        <dbReference type="ChEBI" id="CHEBI:60344"/>
        <dbReference type="ChEBI" id="CHEBI:60530"/>
        <dbReference type="ChEBI" id="CHEBI:175763"/>
        <dbReference type="EC" id="2.5.1.141"/>
    </reaction>
</comment>
<dbReference type="RefSeq" id="WP_138591708.1">
    <property type="nucleotide sequence ID" value="NZ_PNBX01000039.1"/>
</dbReference>
<keyword evidence="3" id="KW-0997">Cell inner membrane</keyword>
<dbReference type="PROSITE" id="PS00943">
    <property type="entry name" value="UBIA"/>
    <property type="match status" value="1"/>
</dbReference>
<dbReference type="InterPro" id="IPR006369">
    <property type="entry name" value="Protohaem_IX_farnesylTrfase"/>
</dbReference>
<feature type="transmembrane region" description="Helical" evidence="10">
    <location>
        <begin position="231"/>
        <end position="251"/>
    </location>
</feature>
<feature type="transmembrane region" description="Helical" evidence="10">
    <location>
        <begin position="132"/>
        <end position="155"/>
    </location>
</feature>
<evidence type="ECO:0000256" key="2">
    <source>
        <dbReference type="ARBA" id="ARBA00022475"/>
    </source>
</evidence>
<comment type="pathway">
    <text evidence="10">Porphyrin-containing compound metabolism; heme O biosynthesis; heme O from protoheme: step 1/1.</text>
</comment>
<dbReference type="AlphaFoldDB" id="A0A5S3V9F1"/>
<keyword evidence="2 10" id="KW-1003">Cell membrane</keyword>
<dbReference type="GO" id="GO:0008495">
    <property type="term" value="F:protoheme IX farnesyltransferase activity"/>
    <property type="evidence" value="ECO:0007669"/>
    <property type="project" value="UniProtKB-UniRule"/>
</dbReference>
<name>A0A5S3V9F1_9GAMM</name>
<feature type="transmembrane region" description="Helical" evidence="10">
    <location>
        <begin position="80"/>
        <end position="102"/>
    </location>
</feature>
<evidence type="ECO:0000256" key="10">
    <source>
        <dbReference type="HAMAP-Rule" id="MF_00154"/>
    </source>
</evidence>